<dbReference type="EMBL" id="JAGTIS010000009">
    <property type="protein sequence ID" value="MBT8767805.1"/>
    <property type="molecule type" value="Genomic_DNA"/>
</dbReference>
<dbReference type="Pfam" id="PF06977">
    <property type="entry name" value="SdiA-regulated"/>
    <property type="match status" value="1"/>
</dbReference>
<evidence type="ECO:0000256" key="4">
    <source>
        <dbReference type="ARBA" id="ARBA00022737"/>
    </source>
</evidence>
<accession>A0ABS5XJI2</accession>
<evidence type="ECO:0000256" key="5">
    <source>
        <dbReference type="ARBA" id="ARBA00023136"/>
    </source>
</evidence>
<dbReference type="PROSITE" id="PS51125">
    <property type="entry name" value="NHL"/>
    <property type="match status" value="1"/>
</dbReference>
<reference evidence="7 8" key="1">
    <citation type="submission" date="2021-04" db="EMBL/GenBank/DDBJ databases">
        <title>Pseudomonas boanensis sp. nov., a bacterium isolated from river water used for household purposes in Boane District, Mozambique.</title>
        <authorList>
            <person name="Nicklasson M."/>
            <person name="Martin-Rodriguez A.J."/>
            <person name="Thorell K."/>
            <person name="Neves L."/>
            <person name="Mussagy A."/>
            <person name="Rydberg H.A."/>
            <person name="Hernroth B."/>
            <person name="Svensson-Stadler L."/>
            <person name="Sjoling A."/>
        </authorList>
    </citation>
    <scope>NUCLEOTIDE SEQUENCE [LARGE SCALE GENOMIC DNA]</scope>
    <source>
        <strain evidence="7 8">DB1</strain>
    </source>
</reference>
<evidence type="ECO:0000256" key="1">
    <source>
        <dbReference type="ARBA" id="ARBA00004236"/>
    </source>
</evidence>
<keyword evidence="3" id="KW-1003">Cell membrane</keyword>
<evidence type="ECO:0000256" key="2">
    <source>
        <dbReference type="ARBA" id="ARBA00009852"/>
    </source>
</evidence>
<sequence length="314" mass="34008">MALTLPQFNRRSRLLLALAGAFIGCVALTRYMHWDDRALVWLGEQQLTPQQRAASIWLPGYKAVLQGKPLAGLEEDETSDLAYNPVTGTLFTVTGKSPTLVEISREGEVLRRIPLKGFSNPEGVAVLEGGHVAVTDERRRTLTIFELDPQTRELAVGQAPDFDLGFPDSGNKGFEGIAWDPAQGRLLLGKERGPTAMFSLGSDGSRALGEALRPLPSYGLGMRNLSALSIDPRTGHILVLSAQSNLLLELDEQGQPVSFISLLGGFNGLDKGIPRAEGVAMDESGDIYVVSEPNLFYVFRKQLVASVDSHLAPN</sequence>
<dbReference type="RefSeq" id="WP_215377329.1">
    <property type="nucleotide sequence ID" value="NZ_JAGTIS010000009.1"/>
</dbReference>
<dbReference type="InterPro" id="IPR011042">
    <property type="entry name" value="6-blade_b-propeller_TolB-like"/>
</dbReference>
<dbReference type="InterPro" id="IPR009722">
    <property type="entry name" value="YjiK/CarP"/>
</dbReference>
<protein>
    <submittedName>
        <fullName evidence="7">SdiA-regulated domain-containing protein</fullName>
    </submittedName>
</protein>
<proteinExistence type="inferred from homology"/>
<keyword evidence="5" id="KW-0472">Membrane</keyword>
<dbReference type="Gene3D" id="2.120.10.30">
    <property type="entry name" value="TolB, C-terminal domain"/>
    <property type="match status" value="1"/>
</dbReference>
<comment type="caution">
    <text evidence="7">The sequence shown here is derived from an EMBL/GenBank/DDBJ whole genome shotgun (WGS) entry which is preliminary data.</text>
</comment>
<comment type="similarity">
    <text evidence="2">Belongs to the YjiK family.</text>
</comment>
<feature type="repeat" description="NHL" evidence="6">
    <location>
        <begin position="107"/>
        <end position="148"/>
    </location>
</feature>
<evidence type="ECO:0000256" key="6">
    <source>
        <dbReference type="PROSITE-ProRule" id="PRU00504"/>
    </source>
</evidence>
<dbReference type="CDD" id="cd09971">
    <property type="entry name" value="SdiA-regulated"/>
    <property type="match status" value="1"/>
</dbReference>
<organism evidence="7 8">
    <name type="scientific">Metapseudomonas boanensis</name>
    <dbReference type="NCBI Taxonomy" id="2822138"/>
    <lineage>
        <taxon>Bacteria</taxon>
        <taxon>Pseudomonadati</taxon>
        <taxon>Pseudomonadota</taxon>
        <taxon>Gammaproteobacteria</taxon>
        <taxon>Pseudomonadales</taxon>
        <taxon>Pseudomonadaceae</taxon>
        <taxon>Metapseudomonas</taxon>
    </lineage>
</organism>
<evidence type="ECO:0000256" key="3">
    <source>
        <dbReference type="ARBA" id="ARBA00022475"/>
    </source>
</evidence>
<dbReference type="SUPFAM" id="SSF50956">
    <property type="entry name" value="Thermostable phytase (3-phytase)"/>
    <property type="match status" value="1"/>
</dbReference>
<dbReference type="InterPro" id="IPR001258">
    <property type="entry name" value="NHL_repeat"/>
</dbReference>
<evidence type="ECO:0000313" key="8">
    <source>
        <dbReference type="Proteomes" id="UP001519667"/>
    </source>
</evidence>
<name>A0ABS5XJI2_9GAMM</name>
<keyword evidence="4" id="KW-0677">Repeat</keyword>
<keyword evidence="8" id="KW-1185">Reference proteome</keyword>
<comment type="subcellular location">
    <subcellularLocation>
        <location evidence="1">Cell membrane</location>
    </subcellularLocation>
</comment>
<gene>
    <name evidence="7" type="ORF">J7302_16965</name>
</gene>
<dbReference type="Proteomes" id="UP001519667">
    <property type="component" value="Unassembled WGS sequence"/>
</dbReference>
<evidence type="ECO:0000313" key="7">
    <source>
        <dbReference type="EMBL" id="MBT8767805.1"/>
    </source>
</evidence>